<dbReference type="InterPro" id="IPR032466">
    <property type="entry name" value="Metal_Hydrolase"/>
</dbReference>
<dbReference type="Proteomes" id="UP000272781">
    <property type="component" value="Unassembled WGS sequence"/>
</dbReference>
<sequence length="406" mass="46338">MVKLKADYVVCMDKNYTILENAEVIFDKEIKKIGKNLPKVDKEIYLGKNSVVMPALINTHTHLEFSSNKTLLEYGDFIGWLNSVIEHRETLFVECKGECFKKAIEEMKKSGVCAFGEISSTGDDLKYIKHSPLKVVYFNEIIGTTPGAVDMLYQDFQARLHESFEIEKRNEKFKVGISIHSPYSVHPILMEKVISIAREKNLPIQAHFMESKAERSWLDKGEGEFKLFFEKHFKNAKPLIKPLEFLEKFKNTHTTFIHCVYANDEELQKISELNASIAHCPVSNRLLNVGILNLERVKNFSIDYSVATDGMSSNYSLNLFKEIRAALLMHTDLHPKILAKDLLKSVTINAAKSLNLNNGSLEEGKDADIIAFKLPNKVKNLELLPLQIILHTNEVEKMYINGEEII</sequence>
<evidence type="ECO:0000259" key="2">
    <source>
        <dbReference type="Pfam" id="PF01979"/>
    </source>
</evidence>
<evidence type="ECO:0000313" key="4">
    <source>
        <dbReference type="EMBL" id="ROR40579.1"/>
    </source>
</evidence>
<keyword evidence="1 4" id="KW-0378">Hydrolase</keyword>
<dbReference type="SUPFAM" id="SSF51556">
    <property type="entry name" value="Metallo-dependent hydrolases"/>
    <property type="match status" value="1"/>
</dbReference>
<reference evidence="3" key="3">
    <citation type="submission" date="2019-06" db="EMBL/GenBank/DDBJ databases">
        <title>A comparative analysis of the Nautiliaceae.</title>
        <authorList>
            <person name="Grosche A."/>
            <person name="Smedile F."/>
            <person name="Vetriani C."/>
        </authorList>
    </citation>
    <scope>NUCLEOTIDE SEQUENCE</scope>
    <source>
        <strain evidence="3">TB6</strain>
    </source>
</reference>
<dbReference type="Proteomes" id="UP000298805">
    <property type="component" value="Chromosome"/>
</dbReference>
<dbReference type="InterPro" id="IPR006680">
    <property type="entry name" value="Amidohydro-rel"/>
</dbReference>
<evidence type="ECO:0000313" key="5">
    <source>
        <dbReference type="Proteomes" id="UP000272781"/>
    </source>
</evidence>
<dbReference type="EMBL" id="CP027432">
    <property type="protein sequence ID" value="QCI28690.1"/>
    <property type="molecule type" value="Genomic_DNA"/>
</dbReference>
<dbReference type="Gene3D" id="2.30.40.10">
    <property type="entry name" value="Urease, subunit C, domain 1"/>
    <property type="match status" value="1"/>
</dbReference>
<dbReference type="GO" id="GO:0016810">
    <property type="term" value="F:hydrolase activity, acting on carbon-nitrogen (but not peptide) bonds"/>
    <property type="evidence" value="ECO:0007669"/>
    <property type="project" value="InterPro"/>
</dbReference>
<keyword evidence="6" id="KW-1185">Reference proteome</keyword>
<evidence type="ECO:0000313" key="6">
    <source>
        <dbReference type="Proteomes" id="UP000298805"/>
    </source>
</evidence>
<evidence type="ECO:0000313" key="3">
    <source>
        <dbReference type="EMBL" id="QCI28690.1"/>
    </source>
</evidence>
<dbReference type="PANTHER" id="PTHR43794">
    <property type="entry name" value="AMINOHYDROLASE SSNA-RELATED"/>
    <property type="match status" value="1"/>
</dbReference>
<reference evidence="4 5" key="2">
    <citation type="submission" date="2018-11" db="EMBL/GenBank/DDBJ databases">
        <title>Genomic Encyclopedia of Type Strains, Phase IV (KMG-IV): sequencing the most valuable type-strain genomes for metagenomic binning, comparative biology and taxonomic classification.</title>
        <authorList>
            <person name="Goeker M."/>
        </authorList>
    </citation>
    <scope>NUCLEOTIDE SEQUENCE [LARGE SCALE GENOMIC DNA]</scope>
    <source>
        <strain evidence="4 5">DSM 27783</strain>
    </source>
</reference>
<proteinExistence type="predicted"/>
<dbReference type="Pfam" id="PF01979">
    <property type="entry name" value="Amidohydro_1"/>
    <property type="match status" value="1"/>
</dbReference>
<dbReference type="Gene3D" id="3.20.20.140">
    <property type="entry name" value="Metal-dependent hydrolases"/>
    <property type="match status" value="1"/>
</dbReference>
<name>A0AAJ4UYC2_9BACT</name>
<feature type="domain" description="Amidohydrolase-related" evidence="2">
    <location>
        <begin position="51"/>
        <end position="404"/>
    </location>
</feature>
<organism evidence="4 5">
    <name type="scientific">Caminibacter pacificus</name>
    <dbReference type="NCBI Taxonomy" id="1424653"/>
    <lineage>
        <taxon>Bacteria</taxon>
        <taxon>Pseudomonadati</taxon>
        <taxon>Campylobacterota</taxon>
        <taxon>Epsilonproteobacteria</taxon>
        <taxon>Nautiliales</taxon>
        <taxon>Nautiliaceae</taxon>
        <taxon>Caminibacter</taxon>
    </lineage>
</organism>
<dbReference type="RefSeq" id="WP_123351496.1">
    <property type="nucleotide sequence ID" value="NZ_CP027432.2"/>
</dbReference>
<dbReference type="AlphaFoldDB" id="A0AAJ4UYC2"/>
<evidence type="ECO:0000256" key="1">
    <source>
        <dbReference type="ARBA" id="ARBA00022801"/>
    </source>
</evidence>
<reference evidence="6" key="1">
    <citation type="submission" date="2018-03" db="EMBL/GenBank/DDBJ databases">
        <title>A comparative analysis of the Nautiliaceae.</title>
        <authorList>
            <person name="Grosche A."/>
            <person name="Smedile F."/>
            <person name="Vetriani C."/>
        </authorList>
    </citation>
    <scope>NUCLEOTIDE SEQUENCE [LARGE SCALE GENOMIC DNA]</scope>
    <source>
        <strain evidence="6">TB6</strain>
    </source>
</reference>
<dbReference type="SUPFAM" id="SSF51338">
    <property type="entry name" value="Composite domain of metallo-dependent hydrolases"/>
    <property type="match status" value="1"/>
</dbReference>
<accession>A0AAJ4UYC2</accession>
<dbReference type="InterPro" id="IPR050287">
    <property type="entry name" value="MTA/SAH_deaminase"/>
</dbReference>
<dbReference type="PANTHER" id="PTHR43794:SF11">
    <property type="entry name" value="AMIDOHYDROLASE-RELATED DOMAIN-CONTAINING PROTEIN"/>
    <property type="match status" value="1"/>
</dbReference>
<dbReference type="InterPro" id="IPR011059">
    <property type="entry name" value="Metal-dep_hydrolase_composite"/>
</dbReference>
<dbReference type="NCBIfam" id="NF006269">
    <property type="entry name" value="PRK08418.1"/>
    <property type="match status" value="1"/>
</dbReference>
<protein>
    <submittedName>
        <fullName evidence="3 4">Metal-dependent hydrolase</fullName>
    </submittedName>
</protein>
<gene>
    <name evidence="3" type="ORF">C6V80_06825</name>
    <name evidence="4" type="ORF">EDC58_0058</name>
</gene>
<dbReference type="EMBL" id="RJVK01000001">
    <property type="protein sequence ID" value="ROR40579.1"/>
    <property type="molecule type" value="Genomic_DNA"/>
</dbReference>